<proteinExistence type="predicted"/>
<name>A0A0E9X4H6_ANGAN</name>
<sequence length="115" mass="13214">MRSDWKRAVALWPGRNHRSKVSVFTLITQGLVRSQDNDNSYMLYSRCKKQGQDYASIKTVIYVCMFSFVCFLSARLLKGMSHTRQPYLPPSVPECTCSSCDLFCKYRITILVASI</sequence>
<organism evidence="2">
    <name type="scientific">Anguilla anguilla</name>
    <name type="common">European freshwater eel</name>
    <name type="synonym">Muraena anguilla</name>
    <dbReference type="NCBI Taxonomy" id="7936"/>
    <lineage>
        <taxon>Eukaryota</taxon>
        <taxon>Metazoa</taxon>
        <taxon>Chordata</taxon>
        <taxon>Craniata</taxon>
        <taxon>Vertebrata</taxon>
        <taxon>Euteleostomi</taxon>
        <taxon>Actinopterygii</taxon>
        <taxon>Neopterygii</taxon>
        <taxon>Teleostei</taxon>
        <taxon>Anguilliformes</taxon>
        <taxon>Anguillidae</taxon>
        <taxon>Anguilla</taxon>
    </lineage>
</organism>
<reference evidence="2" key="2">
    <citation type="journal article" date="2015" name="Fish Shellfish Immunol.">
        <title>Early steps in the European eel (Anguilla anguilla)-Vibrio vulnificus interaction in the gills: Role of the RtxA13 toxin.</title>
        <authorList>
            <person name="Callol A."/>
            <person name="Pajuelo D."/>
            <person name="Ebbesson L."/>
            <person name="Teles M."/>
            <person name="MacKenzie S."/>
            <person name="Amaro C."/>
        </authorList>
    </citation>
    <scope>NUCLEOTIDE SEQUENCE</scope>
</reference>
<dbReference type="AlphaFoldDB" id="A0A0E9X4H6"/>
<keyword evidence="1" id="KW-1133">Transmembrane helix</keyword>
<evidence type="ECO:0000313" key="2">
    <source>
        <dbReference type="EMBL" id="JAH97642.1"/>
    </source>
</evidence>
<dbReference type="EMBL" id="GBXM01010935">
    <property type="protein sequence ID" value="JAH97642.1"/>
    <property type="molecule type" value="Transcribed_RNA"/>
</dbReference>
<accession>A0A0E9X4H6</accession>
<reference evidence="2" key="1">
    <citation type="submission" date="2014-11" db="EMBL/GenBank/DDBJ databases">
        <authorList>
            <person name="Amaro Gonzalez C."/>
        </authorList>
    </citation>
    <scope>NUCLEOTIDE SEQUENCE</scope>
</reference>
<keyword evidence="1" id="KW-0472">Membrane</keyword>
<evidence type="ECO:0000256" key="1">
    <source>
        <dbReference type="SAM" id="Phobius"/>
    </source>
</evidence>
<feature type="transmembrane region" description="Helical" evidence="1">
    <location>
        <begin position="58"/>
        <end position="77"/>
    </location>
</feature>
<protein>
    <submittedName>
        <fullName evidence="2">Uncharacterized protein</fullName>
    </submittedName>
</protein>
<keyword evidence="1" id="KW-0812">Transmembrane</keyword>